<dbReference type="RefSeq" id="WP_057545818.1">
    <property type="nucleotide sequence ID" value="NZ_CDNJ01000025.1"/>
</dbReference>
<dbReference type="EMBL" id="LN679998">
    <property type="protein sequence ID" value="CEJ75275.1"/>
    <property type="molecule type" value="Genomic_DNA"/>
</dbReference>
<keyword evidence="2" id="KW-1185">Reference proteome</keyword>
<sequence>MGRTADYTIKGFLYQFNLTLLKILESEDNDEITVEGIIEDIDVNSNGLINAIQCKYHETKGKYTLSDLYKPILQMMVHYCENQNENIKYTLYAYFSDEECRKVELTIDELKSIFKTENKEYIAKYISKIIVPKCTNIQNLITKDSNTKAEKDTIASYYIENLSELEPIIRMESFIEKFELVLGESFEDICEKAKNELESSDLSGQDIEDLFYPNSIQQIADLSVLHSEEDRVIKKSDFIKNLKHKKRTAITRWTLELKSYKKIMDKRRMQINSRLKNNSKVVNFILDAESIEDFDEELITFINDYNLKYNYKIELHETPMFCLDGLTKLEIDIYNLEERLYRRNISYENGMRGKRFFKDALMREPKKIQRRNGQSDWKEFSIRFTGYSDDIVDTINTFKPNILFIISEKKYEDLDTQDVELEQLTIRNFNELRYLLKLSDSLENN</sequence>
<dbReference type="Proteomes" id="UP000032811">
    <property type="component" value="Chromosome 1"/>
</dbReference>
<dbReference type="GeneID" id="97538989"/>
<reference evidence="1 2" key="1">
    <citation type="submission" date="2014-11" db="EMBL/GenBank/DDBJ databases">
        <authorList>
            <person name="Aslett M.A."/>
            <person name="De Silva N."/>
        </authorList>
    </citation>
    <scope>NUCLEOTIDE SEQUENCE [LARGE SCALE GENOMIC DNA]</scope>
    <source>
        <strain evidence="1 2">ATCC9714</strain>
    </source>
</reference>
<gene>
    <name evidence="1" type="ORF">ATCC9714_31631</name>
</gene>
<evidence type="ECO:0000313" key="2">
    <source>
        <dbReference type="Proteomes" id="UP000032811"/>
    </source>
</evidence>
<name>A0ABP1XWQ8_PARSO</name>
<proteinExistence type="predicted"/>
<evidence type="ECO:0000313" key="1">
    <source>
        <dbReference type="EMBL" id="CEJ75275.1"/>
    </source>
</evidence>
<accession>A0ABP1XWQ8</accession>
<evidence type="ECO:0008006" key="3">
    <source>
        <dbReference type="Google" id="ProtNLM"/>
    </source>
</evidence>
<protein>
    <recommendedName>
        <fullName evidence="3">DUF4297 domain-containing protein</fullName>
    </recommendedName>
</protein>
<organism evidence="1 2">
    <name type="scientific">Paraclostridium sordellii</name>
    <name type="common">Clostridium sordellii</name>
    <dbReference type="NCBI Taxonomy" id="1505"/>
    <lineage>
        <taxon>Bacteria</taxon>
        <taxon>Bacillati</taxon>
        <taxon>Bacillota</taxon>
        <taxon>Clostridia</taxon>
        <taxon>Peptostreptococcales</taxon>
        <taxon>Peptostreptococcaceae</taxon>
        <taxon>Paraclostridium</taxon>
    </lineage>
</organism>